<evidence type="ECO:0000313" key="2">
    <source>
        <dbReference type="Proteomes" id="UP000000547"/>
    </source>
</evidence>
<dbReference type="SUPFAM" id="SSF53335">
    <property type="entry name" value="S-adenosyl-L-methionine-dependent methyltransferases"/>
    <property type="match status" value="1"/>
</dbReference>
<proteinExistence type="predicted"/>
<dbReference type="PIRSF" id="PIRSF028234">
    <property type="entry name" value="UCP028234"/>
    <property type="match status" value="1"/>
</dbReference>
<dbReference type="Proteomes" id="UP000000547">
    <property type="component" value="Chromosome"/>
</dbReference>
<dbReference type="Gene3D" id="3.40.50.150">
    <property type="entry name" value="Vaccinia Virus protein VP39"/>
    <property type="match status" value="1"/>
</dbReference>
<name>Q480Y7_COLP3</name>
<sequence>MKPNCNASVKPNLKINVKISKRLQNIQQMVTSQYDHIWDCCCDHGLLGCALLSRPEATTVHFVDIVPQLMAELESKLHRFYPSSTWKTHCLDVEQLPLAQYEGKHLIIIAGIGGDLMIEFIEAIYKQHKELNIDFLLCPVHHQFPLRQTLIALDFSLKHEVLIEENRRFYEIILVSTTSDENNKIHPVGDNIWQSQSSQQSEITSKYLNKTLNHYQRIQQGFHQGKTNDVQYIIDAYHAVAR</sequence>
<dbReference type="STRING" id="167879.CPS_2668"/>
<protein>
    <recommendedName>
        <fullName evidence="3">SAM-dependent methyltransferase</fullName>
    </recommendedName>
</protein>
<dbReference type="AlphaFoldDB" id="Q480Y7"/>
<gene>
    <name evidence="1" type="ordered locus">CPS_2668</name>
</gene>
<dbReference type="Pfam" id="PF12847">
    <property type="entry name" value="Methyltransf_18"/>
    <property type="match status" value="1"/>
</dbReference>
<dbReference type="DNASU" id="3519665"/>
<organism evidence="1 2">
    <name type="scientific">Colwellia psychrerythraea (strain 34H / ATCC BAA-681)</name>
    <name type="common">Vibrio psychroerythus</name>
    <dbReference type="NCBI Taxonomy" id="167879"/>
    <lineage>
        <taxon>Bacteria</taxon>
        <taxon>Pseudomonadati</taxon>
        <taxon>Pseudomonadota</taxon>
        <taxon>Gammaproteobacteria</taxon>
        <taxon>Alteromonadales</taxon>
        <taxon>Colwelliaceae</taxon>
        <taxon>Colwellia</taxon>
    </lineage>
</organism>
<dbReference type="EMBL" id="CP000083">
    <property type="protein sequence ID" value="AAZ24355.1"/>
    <property type="molecule type" value="Genomic_DNA"/>
</dbReference>
<dbReference type="HOGENOM" id="CLU_098320_0_0_6"/>
<evidence type="ECO:0000313" key="1">
    <source>
        <dbReference type="EMBL" id="AAZ24355.1"/>
    </source>
</evidence>
<dbReference type="InterPro" id="IPR016876">
    <property type="entry name" value="UCP028234"/>
</dbReference>
<dbReference type="FunFam" id="3.40.50.150:FF:000442">
    <property type="entry name" value="tRNA (Adenine22-N1)-methyltransferase TrmK"/>
    <property type="match status" value="1"/>
</dbReference>
<accession>Q480Y7</accession>
<reference evidence="1" key="1">
    <citation type="journal article" date="2005" name="Proc. Natl. Acad. Sci. U.S.A.">
        <title>The psychrophilic lifestyle as revealed by the genome sequence of Colwellia psychrerythraea 34H through genomic and proteomic analyses.</title>
        <authorList>
            <person name="Methe B.A."/>
            <person name="Nelson K.E."/>
            <person name="Deming J.W."/>
            <person name="Momen B."/>
            <person name="Melamud E."/>
            <person name="Zhang X."/>
            <person name="Moult J."/>
            <person name="Madupu R."/>
            <person name="Nelson W.C."/>
            <person name="Dodson R.J."/>
            <person name="Brinkac L.M."/>
            <person name="Daugherty S.C."/>
            <person name="Durkin A.S."/>
            <person name="DeBoy R.T."/>
            <person name="Kolonay J.F."/>
            <person name="Sullivan S.A."/>
            <person name="Zhou L."/>
            <person name="Davidsen T.M."/>
            <person name="Wu M."/>
            <person name="Huston A.L."/>
            <person name="Lewis M."/>
            <person name="Weaver B."/>
            <person name="Weidman J.F."/>
            <person name="Khouri H."/>
            <person name="Utterback T.R."/>
            <person name="Feldblyum T.V."/>
            <person name="Fraser C.M."/>
        </authorList>
    </citation>
    <scope>NUCLEOTIDE SEQUENCE [LARGE SCALE GENOMIC DNA]</scope>
    <source>
        <strain evidence="1">34H</strain>
    </source>
</reference>
<dbReference type="PANTHER" id="PTHR38451:SF1">
    <property type="entry name" value="TRNA (ADENINE(22)-N(1))-METHYLTRANSFERASE"/>
    <property type="match status" value="1"/>
</dbReference>
<dbReference type="PANTHER" id="PTHR38451">
    <property type="entry name" value="TRNA (ADENINE(22)-N(1))-METHYLTRANSFERASE"/>
    <property type="match status" value="1"/>
</dbReference>
<evidence type="ECO:0008006" key="3">
    <source>
        <dbReference type="Google" id="ProtNLM"/>
    </source>
</evidence>
<dbReference type="KEGG" id="cps:CPS_2668"/>
<dbReference type="InterPro" id="IPR029063">
    <property type="entry name" value="SAM-dependent_MTases_sf"/>
</dbReference>